<evidence type="ECO:0000256" key="3">
    <source>
        <dbReference type="ARBA" id="ARBA00023163"/>
    </source>
</evidence>
<dbReference type="Pfam" id="PF00440">
    <property type="entry name" value="TetR_N"/>
    <property type="match status" value="1"/>
</dbReference>
<comment type="caution">
    <text evidence="6">The sequence shown here is derived from an EMBL/GenBank/DDBJ whole genome shotgun (WGS) entry which is preliminary data.</text>
</comment>
<keyword evidence="2 4" id="KW-0238">DNA-binding</keyword>
<name>A0ABW1YNS6_9GAMM</name>
<dbReference type="PANTHER" id="PTHR30055:SF234">
    <property type="entry name" value="HTH-TYPE TRANSCRIPTIONAL REGULATOR BETI"/>
    <property type="match status" value="1"/>
</dbReference>
<dbReference type="RefSeq" id="WP_193193109.1">
    <property type="nucleotide sequence ID" value="NZ_JACZFR010000038.1"/>
</dbReference>
<evidence type="ECO:0000256" key="1">
    <source>
        <dbReference type="ARBA" id="ARBA00023015"/>
    </source>
</evidence>
<dbReference type="InterPro" id="IPR009057">
    <property type="entry name" value="Homeodomain-like_sf"/>
</dbReference>
<evidence type="ECO:0000256" key="4">
    <source>
        <dbReference type="PROSITE-ProRule" id="PRU00335"/>
    </source>
</evidence>
<dbReference type="Gene3D" id="1.10.357.10">
    <property type="entry name" value="Tetracycline Repressor, domain 2"/>
    <property type="match status" value="1"/>
</dbReference>
<dbReference type="InterPro" id="IPR001647">
    <property type="entry name" value="HTH_TetR"/>
</dbReference>
<dbReference type="InterPro" id="IPR050109">
    <property type="entry name" value="HTH-type_TetR-like_transc_reg"/>
</dbReference>
<dbReference type="SUPFAM" id="SSF46689">
    <property type="entry name" value="Homeodomain-like"/>
    <property type="match status" value="1"/>
</dbReference>
<dbReference type="PANTHER" id="PTHR30055">
    <property type="entry name" value="HTH-TYPE TRANSCRIPTIONAL REGULATOR RUTR"/>
    <property type="match status" value="1"/>
</dbReference>
<keyword evidence="1" id="KW-0805">Transcription regulation</keyword>
<dbReference type="PRINTS" id="PR00455">
    <property type="entry name" value="HTHTETR"/>
</dbReference>
<dbReference type="InterPro" id="IPR036271">
    <property type="entry name" value="Tet_transcr_reg_TetR-rel_C_sf"/>
</dbReference>
<dbReference type="PROSITE" id="PS50977">
    <property type="entry name" value="HTH_TETR_2"/>
    <property type="match status" value="1"/>
</dbReference>
<proteinExistence type="predicted"/>
<gene>
    <name evidence="6" type="ORF">ACFQBM_13505</name>
</gene>
<evidence type="ECO:0000256" key="2">
    <source>
        <dbReference type="ARBA" id="ARBA00023125"/>
    </source>
</evidence>
<evidence type="ECO:0000313" key="6">
    <source>
        <dbReference type="EMBL" id="MFC6634311.1"/>
    </source>
</evidence>
<sequence length="212" mass="23383">MTDTASVHNLLSSRGEQTREKILDAAEAIFADKDFSAARLEDVAQVVGIRRASIVYYFANKQELYNAVESRVFAAMTDSIERNLQGVESAVDRVLTVLDSWLDFLVHRPSASRLILRDSAKSHAQASSSVRISAAAVRLWERELGAGQQSGELAEADPIHLLHLLGAGIVYYSATGQLLGEERLYDPAAPENLQAFRKLLHRNARALLLPEN</sequence>
<feature type="DNA-binding region" description="H-T-H motif" evidence="4">
    <location>
        <begin position="39"/>
        <end position="58"/>
    </location>
</feature>
<dbReference type="SUPFAM" id="SSF48498">
    <property type="entry name" value="Tetracyclin repressor-like, C-terminal domain"/>
    <property type="match status" value="1"/>
</dbReference>
<protein>
    <submittedName>
        <fullName evidence="6">TetR/AcrR family transcriptional regulator</fullName>
    </submittedName>
</protein>
<organism evidence="6 7">
    <name type="scientific">Microbulbifer taiwanensis</name>
    <dbReference type="NCBI Taxonomy" id="986746"/>
    <lineage>
        <taxon>Bacteria</taxon>
        <taxon>Pseudomonadati</taxon>
        <taxon>Pseudomonadota</taxon>
        <taxon>Gammaproteobacteria</taxon>
        <taxon>Cellvibrionales</taxon>
        <taxon>Microbulbiferaceae</taxon>
        <taxon>Microbulbifer</taxon>
    </lineage>
</organism>
<keyword evidence="7" id="KW-1185">Reference proteome</keyword>
<feature type="domain" description="HTH tetR-type" evidence="5">
    <location>
        <begin position="16"/>
        <end position="76"/>
    </location>
</feature>
<accession>A0ABW1YNS6</accession>
<evidence type="ECO:0000259" key="5">
    <source>
        <dbReference type="PROSITE" id="PS50977"/>
    </source>
</evidence>
<evidence type="ECO:0000313" key="7">
    <source>
        <dbReference type="Proteomes" id="UP001596425"/>
    </source>
</evidence>
<dbReference type="Proteomes" id="UP001596425">
    <property type="component" value="Unassembled WGS sequence"/>
</dbReference>
<dbReference type="EMBL" id="JBHSVR010000001">
    <property type="protein sequence ID" value="MFC6634311.1"/>
    <property type="molecule type" value="Genomic_DNA"/>
</dbReference>
<reference evidence="7" key="1">
    <citation type="journal article" date="2019" name="Int. J. Syst. Evol. Microbiol.">
        <title>The Global Catalogue of Microorganisms (GCM) 10K type strain sequencing project: providing services to taxonomists for standard genome sequencing and annotation.</title>
        <authorList>
            <consortium name="The Broad Institute Genomics Platform"/>
            <consortium name="The Broad Institute Genome Sequencing Center for Infectious Disease"/>
            <person name="Wu L."/>
            <person name="Ma J."/>
        </authorList>
    </citation>
    <scope>NUCLEOTIDE SEQUENCE [LARGE SCALE GENOMIC DNA]</scope>
    <source>
        <strain evidence="7">CGMCC 1.13718</strain>
    </source>
</reference>
<keyword evidence="3" id="KW-0804">Transcription</keyword>